<feature type="transmembrane region" description="Helical" evidence="1">
    <location>
        <begin position="78"/>
        <end position="102"/>
    </location>
</feature>
<keyword evidence="1" id="KW-0812">Transmembrane</keyword>
<evidence type="ECO:0000313" key="3">
    <source>
        <dbReference type="Proteomes" id="UP000274429"/>
    </source>
</evidence>
<proteinExistence type="predicted"/>
<keyword evidence="1" id="KW-0472">Membrane</keyword>
<keyword evidence="1" id="KW-1133">Transmembrane helix</keyword>
<evidence type="ECO:0000256" key="1">
    <source>
        <dbReference type="SAM" id="Phobius"/>
    </source>
</evidence>
<dbReference type="AlphaFoldDB" id="A0A0R3WRR5"/>
<protein>
    <submittedName>
        <fullName evidence="4">EF-hand domain-containing protein</fullName>
    </submittedName>
</protein>
<evidence type="ECO:0000313" key="2">
    <source>
        <dbReference type="EMBL" id="VDM22633.1"/>
    </source>
</evidence>
<dbReference type="WBParaSite" id="TTAC_0000345501-mRNA-1">
    <property type="protein sequence ID" value="TTAC_0000345501-mRNA-1"/>
    <property type="gene ID" value="TTAC_0000345501"/>
</dbReference>
<keyword evidence="3" id="KW-1185">Reference proteome</keyword>
<reference evidence="2 3" key="2">
    <citation type="submission" date="2018-11" db="EMBL/GenBank/DDBJ databases">
        <authorList>
            <consortium name="Pathogen Informatics"/>
        </authorList>
    </citation>
    <scope>NUCLEOTIDE SEQUENCE [LARGE SCALE GENOMIC DNA]</scope>
</reference>
<reference evidence="4" key="1">
    <citation type="submission" date="2017-02" db="UniProtKB">
        <authorList>
            <consortium name="WormBaseParasite"/>
        </authorList>
    </citation>
    <scope>IDENTIFICATION</scope>
</reference>
<evidence type="ECO:0000313" key="4">
    <source>
        <dbReference type="WBParaSite" id="TTAC_0000345501-mRNA-1"/>
    </source>
</evidence>
<name>A0A0R3WRR5_HYDTA</name>
<organism evidence="4">
    <name type="scientific">Hydatigena taeniaeformis</name>
    <name type="common">Feline tapeworm</name>
    <name type="synonym">Taenia taeniaeformis</name>
    <dbReference type="NCBI Taxonomy" id="6205"/>
    <lineage>
        <taxon>Eukaryota</taxon>
        <taxon>Metazoa</taxon>
        <taxon>Spiralia</taxon>
        <taxon>Lophotrochozoa</taxon>
        <taxon>Platyhelminthes</taxon>
        <taxon>Cestoda</taxon>
        <taxon>Eucestoda</taxon>
        <taxon>Cyclophyllidea</taxon>
        <taxon>Taeniidae</taxon>
        <taxon>Hydatigera</taxon>
    </lineage>
</organism>
<dbReference type="Proteomes" id="UP000274429">
    <property type="component" value="Unassembled WGS sequence"/>
</dbReference>
<dbReference type="OrthoDB" id="10592059at2759"/>
<accession>A0A0R3WRR5</accession>
<gene>
    <name evidence="2" type="ORF">TTAC_LOCUS3441</name>
</gene>
<dbReference type="EMBL" id="UYWX01002438">
    <property type="protein sequence ID" value="VDM22633.1"/>
    <property type="molecule type" value="Genomic_DNA"/>
</dbReference>
<sequence>MDKILNFLKALDSTKSHFLDPFDELLKALYETRHSGWRKSFKALPPSLFSCEEAHAACNAAIGVTCGEADGVRLLLGLVYVFALNVLFITHLYFALFNLAFFQALRIRMLSA</sequence>